<keyword evidence="1" id="KW-0732">Signal</keyword>
<feature type="chain" id="PRO_5012070651" evidence="1">
    <location>
        <begin position="22"/>
        <end position="228"/>
    </location>
</feature>
<proteinExistence type="predicted"/>
<feature type="signal peptide" evidence="1">
    <location>
        <begin position="1"/>
        <end position="21"/>
    </location>
</feature>
<dbReference type="Proteomes" id="UP000184510">
    <property type="component" value="Unassembled WGS sequence"/>
</dbReference>
<sequence length="228" mass="23659">MKNTLLFTTLITAASLSSASAVTISQTNLTNDSGVGDYGQEIRLDSAIFTTSSTYSLDDVTFYKGDLGGGSATLYIDVYMANSSAENDSDFAPDTSSGVTYLGSSINSFDYSSIAAGDGGTSTLGGAMTWNFSGIELTVDRDIFLVFSSDDTAGNFVGTSMNTNTVGVPDSSTYLNIANADSDPLFGGLADASDQDHVYSLNVSAVPEPSSTALIGLAGLGLLLRRRR</sequence>
<accession>A0A1M6QGD5</accession>
<evidence type="ECO:0000256" key="1">
    <source>
        <dbReference type="SAM" id="SignalP"/>
    </source>
</evidence>
<dbReference type="EMBL" id="FQYR01000006">
    <property type="protein sequence ID" value="SHK19374.1"/>
    <property type="molecule type" value="Genomic_DNA"/>
</dbReference>
<evidence type="ECO:0000313" key="3">
    <source>
        <dbReference type="EMBL" id="SHK19374.1"/>
    </source>
</evidence>
<reference evidence="3 4" key="1">
    <citation type="submission" date="2016-11" db="EMBL/GenBank/DDBJ databases">
        <authorList>
            <person name="Jaros S."/>
            <person name="Januszkiewicz K."/>
            <person name="Wedrychowicz H."/>
        </authorList>
    </citation>
    <scope>NUCLEOTIDE SEQUENCE [LARGE SCALE GENOMIC DNA]</scope>
    <source>
        <strain evidence="3 4">DSM 18772</strain>
    </source>
</reference>
<dbReference type="AlphaFoldDB" id="A0A1M6QGD5"/>
<evidence type="ECO:0000313" key="4">
    <source>
        <dbReference type="Proteomes" id="UP000184510"/>
    </source>
</evidence>
<name>A0A1M6QGD5_9BACT</name>
<gene>
    <name evidence="3" type="ORF">SAMN02745181_3393</name>
</gene>
<protein>
    <submittedName>
        <fullName evidence="3">PEP-CTERM protein-sorting domain-containing protein/MYXO-CTERM domain-containing protein</fullName>
    </submittedName>
</protein>
<organism evidence="3 4">
    <name type="scientific">Rubritalea squalenifaciens DSM 18772</name>
    <dbReference type="NCBI Taxonomy" id="1123071"/>
    <lineage>
        <taxon>Bacteria</taxon>
        <taxon>Pseudomonadati</taxon>
        <taxon>Verrucomicrobiota</taxon>
        <taxon>Verrucomicrobiia</taxon>
        <taxon>Verrucomicrobiales</taxon>
        <taxon>Rubritaleaceae</taxon>
        <taxon>Rubritalea</taxon>
    </lineage>
</organism>
<dbReference type="NCBIfam" id="TIGR02595">
    <property type="entry name" value="PEP_CTERM"/>
    <property type="match status" value="1"/>
</dbReference>
<evidence type="ECO:0000259" key="2">
    <source>
        <dbReference type="Pfam" id="PF07589"/>
    </source>
</evidence>
<dbReference type="RefSeq" id="WP_143184950.1">
    <property type="nucleotide sequence ID" value="NZ_FQYR01000006.1"/>
</dbReference>
<keyword evidence="4" id="KW-1185">Reference proteome</keyword>
<dbReference type="InterPro" id="IPR013424">
    <property type="entry name" value="Ice-binding_C"/>
</dbReference>
<dbReference type="Pfam" id="PF07589">
    <property type="entry name" value="PEP-CTERM"/>
    <property type="match status" value="1"/>
</dbReference>
<feature type="domain" description="Ice-binding protein C-terminal" evidence="2">
    <location>
        <begin position="205"/>
        <end position="227"/>
    </location>
</feature>
<dbReference type="InParanoid" id="A0A1M6QGD5"/>